<dbReference type="InterPro" id="IPR036397">
    <property type="entry name" value="RNaseH_sf"/>
</dbReference>
<evidence type="ECO:0000313" key="3">
    <source>
        <dbReference type="EMBL" id="WTW64191.1"/>
    </source>
</evidence>
<reference evidence="3" key="1">
    <citation type="submission" date="2022-10" db="EMBL/GenBank/DDBJ databases">
        <title>The complete genomes of actinobacterial strains from the NBC collection.</title>
        <authorList>
            <person name="Joergensen T.S."/>
            <person name="Alvarez Arevalo M."/>
            <person name="Sterndorff E.B."/>
            <person name="Faurdal D."/>
            <person name="Vuksanovic O."/>
            <person name="Mourched A.-S."/>
            <person name="Charusanti P."/>
            <person name="Shaw S."/>
            <person name="Blin K."/>
            <person name="Weber T."/>
        </authorList>
    </citation>
    <scope>NUCLEOTIDE SEQUENCE</scope>
    <source>
        <strain evidence="3">NBC_00003</strain>
    </source>
</reference>
<dbReference type="EMBL" id="CP108318">
    <property type="protein sequence ID" value="WTW64191.1"/>
    <property type="molecule type" value="Genomic_DNA"/>
</dbReference>
<comment type="similarity">
    <text evidence="1">Belongs to the transposase IS21/IS408/IS1162 family.</text>
</comment>
<sequence>MILVEDWAEIRRLHRAEQMPIRAIARHLGISKNTVKRALAHDRPPKYERPAKGSVVDAVEVQIRELLRETPTMPATVIAERIGWERGMTVLKERVRELRPAYVPVDPVSRTTYRPGELAQCDLWFPEADIPLGYGQSGHPPVLVMVSGYSRMIAARMLPSKRTGDLIDGHWRLLSEWNAVPKMLVWDNEAGVGRGRVTGEFAAFAGLLSTKIHLCRPRDPEAKGLVERANGYLETSFLPGRHFAGPDDFNTQLGEWLKVANRRQHRTLQARPVERWEADKAGMLALPPVDPPSWWRFQIRLGRDHYVRVDTCDYSVDPAAIGRMVTVLTDNHQIIVLAAGGEIVAQHPRCWARHQTLTDPDHAATGIVMRQEVHRQQATRQNRLAPSADSWGSPLVEVEQRELGSYDRLFTVIDGGADSREAS</sequence>
<feature type="domain" description="Integrase catalytic" evidence="2">
    <location>
        <begin position="111"/>
        <end position="280"/>
    </location>
</feature>
<gene>
    <name evidence="3" type="primary">istA</name>
    <name evidence="3" type="ORF">OG549_28090</name>
</gene>
<dbReference type="GO" id="GO:0000150">
    <property type="term" value="F:DNA strand exchange activity"/>
    <property type="evidence" value="ECO:0007669"/>
    <property type="project" value="InterPro"/>
</dbReference>
<dbReference type="PANTHER" id="PTHR35004">
    <property type="entry name" value="TRANSPOSASE RV3428C-RELATED"/>
    <property type="match status" value="1"/>
</dbReference>
<dbReference type="InterPro" id="IPR012337">
    <property type="entry name" value="RNaseH-like_sf"/>
</dbReference>
<dbReference type="InterPro" id="IPR001584">
    <property type="entry name" value="Integrase_cat-core"/>
</dbReference>
<dbReference type="SUPFAM" id="SSF46689">
    <property type="entry name" value="Homeodomain-like"/>
    <property type="match status" value="1"/>
</dbReference>
<proteinExistence type="inferred from homology"/>
<name>A0AAU2VAS8_9ACTN</name>
<protein>
    <submittedName>
        <fullName evidence="3">IS21 family transposase</fullName>
    </submittedName>
</protein>
<organism evidence="3">
    <name type="scientific">Streptomyces sp. NBC_00003</name>
    <dbReference type="NCBI Taxonomy" id="2903608"/>
    <lineage>
        <taxon>Bacteria</taxon>
        <taxon>Bacillati</taxon>
        <taxon>Actinomycetota</taxon>
        <taxon>Actinomycetes</taxon>
        <taxon>Kitasatosporales</taxon>
        <taxon>Streptomycetaceae</taxon>
        <taxon>Streptomyces</taxon>
    </lineage>
</organism>
<dbReference type="SUPFAM" id="SSF53098">
    <property type="entry name" value="Ribonuclease H-like"/>
    <property type="match status" value="1"/>
</dbReference>
<dbReference type="Pfam" id="PF02796">
    <property type="entry name" value="HTH_7"/>
    <property type="match status" value="1"/>
</dbReference>
<dbReference type="PANTHER" id="PTHR35004:SF8">
    <property type="entry name" value="TRANSPOSASE RV3428C-RELATED"/>
    <property type="match status" value="1"/>
</dbReference>
<evidence type="ECO:0000256" key="1">
    <source>
        <dbReference type="ARBA" id="ARBA00009277"/>
    </source>
</evidence>
<accession>A0AAU2VAS8</accession>
<dbReference type="GO" id="GO:0015074">
    <property type="term" value="P:DNA integration"/>
    <property type="evidence" value="ECO:0007669"/>
    <property type="project" value="InterPro"/>
</dbReference>
<dbReference type="AlphaFoldDB" id="A0AAU2VAS8"/>
<dbReference type="InterPro" id="IPR054353">
    <property type="entry name" value="IstA-like_C"/>
</dbReference>
<evidence type="ECO:0000259" key="2">
    <source>
        <dbReference type="PROSITE" id="PS50994"/>
    </source>
</evidence>
<dbReference type="Pfam" id="PF22483">
    <property type="entry name" value="Mu-transpos_C_2"/>
    <property type="match status" value="1"/>
</dbReference>
<dbReference type="InterPro" id="IPR009057">
    <property type="entry name" value="Homeodomain-like_sf"/>
</dbReference>
<dbReference type="NCBIfam" id="NF033546">
    <property type="entry name" value="transpos_IS21"/>
    <property type="match status" value="1"/>
</dbReference>
<dbReference type="GO" id="GO:0003677">
    <property type="term" value="F:DNA binding"/>
    <property type="evidence" value="ECO:0007669"/>
    <property type="project" value="InterPro"/>
</dbReference>
<dbReference type="Gene3D" id="3.30.420.10">
    <property type="entry name" value="Ribonuclease H-like superfamily/Ribonuclease H"/>
    <property type="match status" value="1"/>
</dbReference>
<dbReference type="PROSITE" id="PS50994">
    <property type="entry name" value="INTEGRASE"/>
    <property type="match status" value="1"/>
</dbReference>
<dbReference type="InterPro" id="IPR006120">
    <property type="entry name" value="Resolvase_HTH_dom"/>
</dbReference>